<comment type="caution">
    <text evidence="5">The sequence shown here is derived from an EMBL/GenBank/DDBJ whole genome shotgun (WGS) entry which is preliminary data.</text>
</comment>
<dbReference type="Pfam" id="PF13412">
    <property type="entry name" value="HTH_24"/>
    <property type="match status" value="1"/>
</dbReference>
<accession>A0ABD5NVE5</accession>
<keyword evidence="2" id="KW-0238">DNA-binding</keyword>
<dbReference type="InterPro" id="IPR036388">
    <property type="entry name" value="WH-like_DNA-bd_sf"/>
</dbReference>
<evidence type="ECO:0000256" key="3">
    <source>
        <dbReference type="ARBA" id="ARBA00023163"/>
    </source>
</evidence>
<dbReference type="RefSeq" id="WP_246975116.1">
    <property type="nucleotide sequence ID" value="NZ_CP095398.1"/>
</dbReference>
<evidence type="ECO:0000256" key="1">
    <source>
        <dbReference type="ARBA" id="ARBA00023015"/>
    </source>
</evidence>
<dbReference type="PROSITE" id="PS50956">
    <property type="entry name" value="HTH_ASNC_2"/>
    <property type="match status" value="1"/>
</dbReference>
<name>A0ABD5NVE5_9EURY</name>
<evidence type="ECO:0000313" key="5">
    <source>
        <dbReference type="EMBL" id="MFC4246036.1"/>
    </source>
</evidence>
<dbReference type="SUPFAM" id="SSF54909">
    <property type="entry name" value="Dimeric alpha+beta barrel"/>
    <property type="match status" value="1"/>
</dbReference>
<dbReference type="InterPro" id="IPR019887">
    <property type="entry name" value="Tscrpt_reg_AsnC/Lrp_C"/>
</dbReference>
<dbReference type="Gene3D" id="3.30.70.920">
    <property type="match status" value="1"/>
</dbReference>
<dbReference type="Pfam" id="PF01037">
    <property type="entry name" value="AsnC_trans_reg"/>
    <property type="match status" value="1"/>
</dbReference>
<sequence length="152" mass="17421">MELDEVDWKILKILQADGRTALSEIARRLDMGSATIHERANRLESEGYIREYRAVLDPQLLEIDQVAFVRISTEPGRFSEVAERLVEEPDVQEIHEITGDADLQLKVRVSERSELTDLLRRIGAYESVRETSTDVALRNVKEEQALNLSTDR</sequence>
<dbReference type="InterPro" id="IPR011008">
    <property type="entry name" value="Dimeric_a/b-barrel"/>
</dbReference>
<evidence type="ECO:0000259" key="4">
    <source>
        <dbReference type="PROSITE" id="PS50956"/>
    </source>
</evidence>
<dbReference type="SUPFAM" id="SSF46785">
    <property type="entry name" value="Winged helix' DNA-binding domain"/>
    <property type="match status" value="1"/>
</dbReference>
<organism evidence="5 6">
    <name type="scientific">Natribaculum luteum</name>
    <dbReference type="NCBI Taxonomy" id="1586232"/>
    <lineage>
        <taxon>Archaea</taxon>
        <taxon>Methanobacteriati</taxon>
        <taxon>Methanobacteriota</taxon>
        <taxon>Stenosarchaea group</taxon>
        <taxon>Halobacteria</taxon>
        <taxon>Halobacteriales</taxon>
        <taxon>Natrialbaceae</taxon>
        <taxon>Natribaculum</taxon>
    </lineage>
</organism>
<reference evidence="5 6" key="1">
    <citation type="journal article" date="2014" name="Int. J. Syst. Evol. Microbiol.">
        <title>Complete genome sequence of Corynebacterium casei LMG S-19264T (=DSM 44701T), isolated from a smear-ripened cheese.</title>
        <authorList>
            <consortium name="US DOE Joint Genome Institute (JGI-PGF)"/>
            <person name="Walter F."/>
            <person name="Albersmeier A."/>
            <person name="Kalinowski J."/>
            <person name="Ruckert C."/>
        </authorList>
    </citation>
    <scope>NUCLEOTIDE SEQUENCE [LARGE SCALE GENOMIC DNA]</scope>
    <source>
        <strain evidence="5 6">IBRC-M 10912</strain>
    </source>
</reference>
<dbReference type="GeneID" id="71856157"/>
<evidence type="ECO:0000313" key="6">
    <source>
        <dbReference type="Proteomes" id="UP001595821"/>
    </source>
</evidence>
<dbReference type="AlphaFoldDB" id="A0ABD5NVE5"/>
<dbReference type="GO" id="GO:0003677">
    <property type="term" value="F:DNA binding"/>
    <property type="evidence" value="ECO:0007669"/>
    <property type="project" value="UniProtKB-KW"/>
</dbReference>
<dbReference type="InterPro" id="IPR036390">
    <property type="entry name" value="WH_DNA-bd_sf"/>
</dbReference>
<dbReference type="PANTHER" id="PTHR30154">
    <property type="entry name" value="LEUCINE-RESPONSIVE REGULATORY PROTEIN"/>
    <property type="match status" value="1"/>
</dbReference>
<dbReference type="InterPro" id="IPR011991">
    <property type="entry name" value="ArsR-like_HTH"/>
</dbReference>
<dbReference type="Proteomes" id="UP001595821">
    <property type="component" value="Unassembled WGS sequence"/>
</dbReference>
<dbReference type="InterPro" id="IPR019888">
    <property type="entry name" value="Tscrpt_reg_AsnC-like"/>
</dbReference>
<evidence type="ECO:0000256" key="2">
    <source>
        <dbReference type="ARBA" id="ARBA00023125"/>
    </source>
</evidence>
<dbReference type="PANTHER" id="PTHR30154:SF34">
    <property type="entry name" value="TRANSCRIPTIONAL REGULATOR AZLB"/>
    <property type="match status" value="1"/>
</dbReference>
<dbReference type="EMBL" id="JBHSDJ010000009">
    <property type="protein sequence ID" value="MFC4246036.1"/>
    <property type="molecule type" value="Genomic_DNA"/>
</dbReference>
<dbReference type="SMART" id="SM00344">
    <property type="entry name" value="HTH_ASNC"/>
    <property type="match status" value="1"/>
</dbReference>
<dbReference type="PRINTS" id="PR00033">
    <property type="entry name" value="HTHASNC"/>
</dbReference>
<keyword evidence="1" id="KW-0805">Transcription regulation</keyword>
<dbReference type="CDD" id="cd00090">
    <property type="entry name" value="HTH_ARSR"/>
    <property type="match status" value="1"/>
</dbReference>
<gene>
    <name evidence="5" type="ORF">ACFOZ7_03355</name>
</gene>
<protein>
    <submittedName>
        <fullName evidence="5">Lrp/AsnC family transcriptional regulator</fullName>
    </submittedName>
</protein>
<dbReference type="InterPro" id="IPR000485">
    <property type="entry name" value="AsnC-type_HTH_dom"/>
</dbReference>
<feature type="domain" description="HTH asnC-type" evidence="4">
    <location>
        <begin position="3"/>
        <end position="69"/>
    </location>
</feature>
<keyword evidence="3" id="KW-0804">Transcription</keyword>
<proteinExistence type="predicted"/>
<dbReference type="Gene3D" id="1.10.10.10">
    <property type="entry name" value="Winged helix-like DNA-binding domain superfamily/Winged helix DNA-binding domain"/>
    <property type="match status" value="1"/>
</dbReference>